<protein>
    <recommendedName>
        <fullName evidence="3">Adenine nucleotide alpha hydrolases-like superfamily protein</fullName>
    </recommendedName>
</protein>
<dbReference type="AlphaFoldDB" id="A0A6A2ZF70"/>
<dbReference type="OrthoDB" id="747893at2759"/>
<comment type="caution">
    <text evidence="1">The sequence shown here is derived from an EMBL/GenBank/DDBJ whole genome shotgun (WGS) entry which is preliminary data.</text>
</comment>
<gene>
    <name evidence="1" type="ORF">F3Y22_tig00110931pilonHSYRG00041</name>
</gene>
<dbReference type="Proteomes" id="UP000436088">
    <property type="component" value="Unassembled WGS sequence"/>
</dbReference>
<dbReference type="PANTHER" id="PTHR33356:SF5">
    <property type="entry name" value="TIP41-LIKE PROTEIN"/>
    <property type="match status" value="1"/>
</dbReference>
<evidence type="ECO:0008006" key="3">
    <source>
        <dbReference type="Google" id="ProtNLM"/>
    </source>
</evidence>
<sequence>MTEVLDDGEFWLLPQFLTDDDGVKATTNTKNLKDSEGLFPYEFSCGFGSFGFSSDLSSPVESVLGSTETESDGEDYLAGLTRQMAYSTLKDDSFRMDPAFAYENPKGWVLSSSPQSTMCSLPSGCGCKQGSSRGSPNCQSRVSSPPATWDLLYAAAGKVKRLRMNEETYVGFSNRGLLGPSATKPSTNLDASGFYPRQSLPHSKLRTTLFQQLKQDQLKKQRNALVWGGLTQQQQKHVVQNRGRYDNRTLGLSPSAWAPLQQQQPQPPNGSGMRAVFLGNQNGKRERVGTGVFLPRRVGNSSELYKNPSCSTVLVPVRVAQALNLNRDEVGAQLQLHHPGFNSSFTSDAAASRPLRGWNFVRNQRQQQDISHEVRLPQEWTY</sequence>
<dbReference type="PANTHER" id="PTHR33356">
    <property type="entry name" value="TIP41-LIKE PROTEIN"/>
    <property type="match status" value="1"/>
</dbReference>
<name>A0A6A2ZF70_HIBSY</name>
<dbReference type="EMBL" id="VEPZ02001167">
    <property type="protein sequence ID" value="KAE8689752.1"/>
    <property type="molecule type" value="Genomic_DNA"/>
</dbReference>
<proteinExistence type="predicted"/>
<evidence type="ECO:0000313" key="2">
    <source>
        <dbReference type="Proteomes" id="UP000436088"/>
    </source>
</evidence>
<reference evidence="1" key="1">
    <citation type="submission" date="2019-09" db="EMBL/GenBank/DDBJ databases">
        <title>Draft genome information of white flower Hibiscus syriacus.</title>
        <authorList>
            <person name="Kim Y.-M."/>
        </authorList>
    </citation>
    <scope>NUCLEOTIDE SEQUENCE [LARGE SCALE GENOMIC DNA]</scope>
    <source>
        <strain evidence="1">YM2019G1</strain>
    </source>
</reference>
<accession>A0A6A2ZF70</accession>
<keyword evidence="2" id="KW-1185">Reference proteome</keyword>
<evidence type="ECO:0000313" key="1">
    <source>
        <dbReference type="EMBL" id="KAE8689752.1"/>
    </source>
</evidence>
<organism evidence="1 2">
    <name type="scientific">Hibiscus syriacus</name>
    <name type="common">Rose of Sharon</name>
    <dbReference type="NCBI Taxonomy" id="106335"/>
    <lineage>
        <taxon>Eukaryota</taxon>
        <taxon>Viridiplantae</taxon>
        <taxon>Streptophyta</taxon>
        <taxon>Embryophyta</taxon>
        <taxon>Tracheophyta</taxon>
        <taxon>Spermatophyta</taxon>
        <taxon>Magnoliopsida</taxon>
        <taxon>eudicotyledons</taxon>
        <taxon>Gunneridae</taxon>
        <taxon>Pentapetalae</taxon>
        <taxon>rosids</taxon>
        <taxon>malvids</taxon>
        <taxon>Malvales</taxon>
        <taxon>Malvaceae</taxon>
        <taxon>Malvoideae</taxon>
        <taxon>Hibiscus</taxon>
    </lineage>
</organism>